<dbReference type="GO" id="GO:0005829">
    <property type="term" value="C:cytosol"/>
    <property type="evidence" value="ECO:0007669"/>
    <property type="project" value="TreeGrafter"/>
</dbReference>
<feature type="binding site" evidence="1">
    <location>
        <position position="288"/>
    </location>
    <ligand>
        <name>substrate</name>
    </ligand>
</feature>
<dbReference type="OrthoDB" id="9770909at2"/>
<keyword evidence="1 2" id="KW-0456">Lyase</keyword>
<feature type="binding site" evidence="1">
    <location>
        <position position="363"/>
    </location>
    <ligand>
        <name>substrate</name>
    </ligand>
</feature>
<proteinExistence type="inferred from homology"/>
<dbReference type="KEGG" id="smon:AWR27_07600"/>
<dbReference type="InterPro" id="IPR044941">
    <property type="entry name" value="EutB_N_sf"/>
</dbReference>
<dbReference type="PANTHER" id="PTHR39329">
    <property type="entry name" value="ETHANOLAMINE AMMONIA-LYASE HEAVY CHAIN"/>
    <property type="match status" value="1"/>
</dbReference>
<comment type="subcellular location">
    <subcellularLocation>
        <location evidence="1">Bacterial microcompartment</location>
    </subcellularLocation>
</comment>
<name>A0A1P9WV44_9BACT</name>
<protein>
    <recommendedName>
        <fullName evidence="1">Ethanolamine ammonia-lyase large subunit</fullName>
        <shortName evidence="1">EAL large subunit</shortName>
        <ecNumber evidence="1">4.3.1.7</ecNumber>
    </recommendedName>
</protein>
<comment type="cofactor">
    <cofactor evidence="1">
        <name>adenosylcob(III)alamin</name>
        <dbReference type="ChEBI" id="CHEBI:18408"/>
    </cofactor>
    <text evidence="1">Binds between the large and small subunits.</text>
</comment>
<evidence type="ECO:0000313" key="2">
    <source>
        <dbReference type="EMBL" id="AQG79200.1"/>
    </source>
</evidence>
<dbReference type="STRING" id="1178516.AWR27_07600"/>
<dbReference type="EC" id="4.3.1.7" evidence="1"/>
<feature type="binding site" evidence="1">
    <location>
        <position position="246"/>
    </location>
    <ligand>
        <name>adenosylcob(III)alamin</name>
        <dbReference type="ChEBI" id="CHEBI:18408"/>
    </ligand>
</feature>
<dbReference type="InterPro" id="IPR013785">
    <property type="entry name" value="Aldolase_TIM"/>
</dbReference>
<dbReference type="GO" id="GO:0031419">
    <property type="term" value="F:cobalamin binding"/>
    <property type="evidence" value="ECO:0007669"/>
    <property type="project" value="UniProtKB-UniRule"/>
</dbReference>
<dbReference type="RefSeq" id="WP_077130641.1">
    <property type="nucleotide sequence ID" value="NZ_CP014263.1"/>
</dbReference>
<feature type="binding site" evidence="1">
    <location>
        <position position="193"/>
    </location>
    <ligand>
        <name>substrate</name>
    </ligand>
</feature>
<comment type="subunit">
    <text evidence="1">The basic unit is a heterodimer which dimerizes to form tetramers. The heterotetramers trimerize; 6 large subunits form a core ring with 6 small subunits projecting outwards.</text>
</comment>
<dbReference type="Gene3D" id="3.20.20.70">
    <property type="entry name" value="Aldolase class I"/>
    <property type="match status" value="1"/>
</dbReference>
<evidence type="ECO:0000256" key="1">
    <source>
        <dbReference type="HAMAP-Rule" id="MF_00861"/>
    </source>
</evidence>
<dbReference type="Gene3D" id="1.10.220.70">
    <property type="entry name" value="lyase"/>
    <property type="match status" value="1"/>
</dbReference>
<dbReference type="GO" id="GO:0009350">
    <property type="term" value="C:ethanolamine ammonia-lyase complex"/>
    <property type="evidence" value="ECO:0007669"/>
    <property type="project" value="UniProtKB-UniRule"/>
</dbReference>
<accession>A0A1P9WV44</accession>
<dbReference type="GO" id="GO:0046336">
    <property type="term" value="P:ethanolamine catabolic process"/>
    <property type="evidence" value="ECO:0007669"/>
    <property type="project" value="UniProtKB-UniRule"/>
</dbReference>
<dbReference type="InterPro" id="IPR010628">
    <property type="entry name" value="EutB"/>
</dbReference>
<dbReference type="Gene3D" id="2.30.170.30">
    <property type="entry name" value="ethanolamine ammonia-lyase heavy chain domain like"/>
    <property type="match status" value="1"/>
</dbReference>
<dbReference type="PANTHER" id="PTHR39329:SF1">
    <property type="entry name" value="ETHANOLAMINE AMMONIA-LYASE LARGE SUBUNIT"/>
    <property type="match status" value="1"/>
</dbReference>
<dbReference type="InterPro" id="IPR044939">
    <property type="entry name" value="EutB_dom_2_sf"/>
</dbReference>
<comment type="similarity">
    <text evidence="1">Belongs to the EutB family.</text>
</comment>
<reference evidence="2 3" key="1">
    <citation type="submission" date="2016-01" db="EMBL/GenBank/DDBJ databases">
        <authorList>
            <person name="Oliw E.H."/>
        </authorList>
    </citation>
    <scope>NUCLEOTIDE SEQUENCE [LARGE SCALE GENOMIC DNA]</scope>
    <source>
        <strain evidence="2 3">DY10</strain>
    </source>
</reference>
<dbReference type="GO" id="GO:0006520">
    <property type="term" value="P:amino acid metabolic process"/>
    <property type="evidence" value="ECO:0007669"/>
    <property type="project" value="InterPro"/>
</dbReference>
<feature type="binding site" evidence="1">
    <location>
        <position position="402"/>
    </location>
    <ligand>
        <name>adenosylcob(III)alamin</name>
        <dbReference type="ChEBI" id="CHEBI:18408"/>
    </ligand>
</feature>
<comment type="catalytic activity">
    <reaction evidence="1">
        <text>ethanolamine = acetaldehyde + NH4(+)</text>
        <dbReference type="Rhea" id="RHEA:15313"/>
        <dbReference type="ChEBI" id="CHEBI:15343"/>
        <dbReference type="ChEBI" id="CHEBI:28938"/>
        <dbReference type="ChEBI" id="CHEBI:57603"/>
        <dbReference type="EC" id="4.3.1.7"/>
    </reaction>
</comment>
<feature type="binding site" evidence="1">
    <location>
        <position position="296"/>
    </location>
    <ligand>
        <name>adenosylcob(III)alamin</name>
        <dbReference type="ChEBI" id="CHEBI:18408"/>
    </ligand>
</feature>
<dbReference type="GO" id="GO:0031471">
    <property type="term" value="C:ethanolamine degradation polyhedral organelle"/>
    <property type="evidence" value="ECO:0007669"/>
    <property type="project" value="UniProtKB-UniRule"/>
</dbReference>
<gene>
    <name evidence="1" type="primary">eutB</name>
    <name evidence="2" type="ORF">AWR27_07600</name>
</gene>
<comment type="function">
    <text evidence="1">Catalyzes the deamination of various vicinal amino-alcohols to oxo compounds. Allows this organism to utilize ethanolamine as the sole source of nitrogen and carbon in the presence of vitamin B12.</text>
</comment>
<dbReference type="PIRSF" id="PIRSF018788">
    <property type="entry name" value="EutB"/>
    <property type="match status" value="1"/>
</dbReference>
<feature type="binding site" evidence="1">
    <location>
        <begin position="160"/>
        <end position="162"/>
    </location>
    <ligand>
        <name>substrate</name>
    </ligand>
</feature>
<dbReference type="NCBIfam" id="NF011649">
    <property type="entry name" value="PRK15067.1"/>
    <property type="match status" value="1"/>
</dbReference>
<keyword evidence="1" id="KW-0170">Cobalt</keyword>
<keyword evidence="1" id="KW-1283">Bacterial microcompartment</keyword>
<dbReference type="HAMAP" id="MF_00861">
    <property type="entry name" value="EutB"/>
    <property type="match status" value="1"/>
</dbReference>
<dbReference type="Proteomes" id="UP000187941">
    <property type="component" value="Chromosome"/>
</dbReference>
<evidence type="ECO:0000313" key="3">
    <source>
        <dbReference type="Proteomes" id="UP000187941"/>
    </source>
</evidence>
<keyword evidence="1" id="KW-0846">Cobalamin</keyword>
<organism evidence="2 3">
    <name type="scientific">Spirosoma montaniterrae</name>
    <dbReference type="NCBI Taxonomy" id="1178516"/>
    <lineage>
        <taxon>Bacteria</taxon>
        <taxon>Pseudomonadati</taxon>
        <taxon>Bacteroidota</taxon>
        <taxon>Cytophagia</taxon>
        <taxon>Cytophagales</taxon>
        <taxon>Cytophagaceae</taxon>
        <taxon>Spirosoma</taxon>
    </lineage>
</organism>
<keyword evidence="3" id="KW-1185">Reference proteome</keyword>
<dbReference type="EMBL" id="CP014263">
    <property type="protein sequence ID" value="AQG79200.1"/>
    <property type="molecule type" value="Genomic_DNA"/>
</dbReference>
<sequence length="461" mass="50092">MPYRHTVRQTTYLFDDLRTLLARATPLRSGDELAGVAAQSAEERVAAQMALAELPLTTFLNEALVPYEQDEVTRLIIDSHDAGAFAPIRHLTVGDFRNFLLSHQATTQTLQQLQPGLTPEMVAAVSKLMRNQDLIAVAAKCEVITAFRNTIGLRGRLSTRLQPNHPTDDLRGIAASIVDGLLYGSGDAVIGINPATDHVQTTVRLLTMLDSIRERFAIPTQTCVLSHLTTTIQAIEQGAPVDLAFQSIGGTEGVNASFGVNLALLREGLEATRSLKRGTLGQNVMYFETGQGSALSANAHHGMDQQTAETRAYAVARAFEPLLVNSVVGFIGPEYLFDGRQIIRAGLEDHFCGKLLGLPMGMDICYTNHAEADQNDIDTLLTLLGTAGITFIMGIPGADDVMLHYQSTSFHDALYIRNLLNLRPAPEFDNWLQTMGLFDDSGRLLPVSAGHRLLTGPLFGT</sequence>
<dbReference type="Pfam" id="PF06751">
    <property type="entry name" value="EutB"/>
    <property type="match status" value="1"/>
</dbReference>
<feature type="binding site" evidence="1">
    <location>
        <position position="194"/>
    </location>
    <ligand>
        <name>adenosylcob(III)alamin</name>
        <dbReference type="ChEBI" id="CHEBI:18408"/>
    </ligand>
</feature>
<dbReference type="AlphaFoldDB" id="A0A1P9WV44"/>
<comment type="pathway">
    <text evidence="1">Amine and polyamine degradation; ethanolamine degradation.</text>
</comment>
<dbReference type="UniPathway" id="UPA00560"/>
<dbReference type="GO" id="GO:0008851">
    <property type="term" value="F:ethanolamine ammonia-lyase activity"/>
    <property type="evidence" value="ECO:0007669"/>
    <property type="project" value="UniProtKB-UniRule"/>
</dbReference>